<dbReference type="RefSeq" id="WP_005355805.1">
    <property type="nucleotide sequence ID" value="NZ_APVG01000035.1"/>
</dbReference>
<keyword evidence="3 5" id="KW-0175">Coiled coil</keyword>
<dbReference type="GO" id="GO:0005576">
    <property type="term" value="C:extracellular region"/>
    <property type="evidence" value="ECO:0007669"/>
    <property type="project" value="UniProtKB-SubCell"/>
</dbReference>
<dbReference type="EMBL" id="APVG01000035">
    <property type="protein sequence ID" value="ENY71397.1"/>
    <property type="molecule type" value="Genomic_DNA"/>
</dbReference>
<evidence type="ECO:0000256" key="3">
    <source>
        <dbReference type="ARBA" id="ARBA00023054"/>
    </source>
</evidence>
<protein>
    <recommendedName>
        <fullName evidence="5">Flagellar hook-associated protein 2</fullName>
        <shortName evidence="5">HAP2</shortName>
    </recommendedName>
    <alternativeName>
        <fullName evidence="5">Flagellar cap protein</fullName>
    </alternativeName>
</protein>
<dbReference type="eggNOG" id="COG1345">
    <property type="taxonomic scope" value="Bacteria"/>
</dbReference>
<comment type="caution">
    <text evidence="8">The sequence shown here is derived from an EMBL/GenBank/DDBJ whole genome shotgun (WGS) entry which is preliminary data.</text>
</comment>
<dbReference type="PANTHER" id="PTHR30288:SF0">
    <property type="entry name" value="FLAGELLAR HOOK-ASSOCIATED PROTEIN 2"/>
    <property type="match status" value="1"/>
</dbReference>
<reference evidence="8 9" key="1">
    <citation type="journal article" date="2013" name="Genome Announc.">
        <title>Draft Genome Sequence of the Aeromonas diversa Type Strain.</title>
        <authorList>
            <person name="Farfan M."/>
            <person name="Spataro N."/>
            <person name="Sanglas A."/>
            <person name="Albarral V."/>
            <person name="Loren J.G."/>
            <person name="Bosch E."/>
            <person name="Fuste M.C."/>
        </authorList>
    </citation>
    <scope>NUCLEOTIDE SEQUENCE [LARGE SCALE GENOMIC DNA]</scope>
    <source>
        <strain evidence="8 9">2478-85</strain>
    </source>
</reference>
<keyword evidence="4 5" id="KW-0975">Bacterial flagellum</keyword>
<dbReference type="OrthoDB" id="9810816at2"/>
<evidence type="ECO:0000256" key="2">
    <source>
        <dbReference type="ARBA" id="ARBA00011255"/>
    </source>
</evidence>
<feature type="coiled-coil region" evidence="5">
    <location>
        <begin position="383"/>
        <end position="410"/>
    </location>
</feature>
<evidence type="ECO:0000313" key="8">
    <source>
        <dbReference type="EMBL" id="ENY71397.1"/>
    </source>
</evidence>
<sequence>MMVDPATMATQLVAAERLNMDRLLKKQQESFKSQLSAMNGLNTKLSSFQTQLKELNKASTLQAQKATVSQEGMMTVTSNGKAASGQYNFFINQLAQTHQVGIKLASESDPLPSSGEFSLTVDGKSIKIDLATLAPGSTVKDLVSQINNATGNDKVRASLVRNNGEVNLVLASRESGIKNAITIDFSGDPASALGQATLARKDITAAQDAIVTMGSGPGAIAITSASNKLENVVEGLTINLTKAQKAGDAALQITVSQDTETVTGALKKFVESYNGLVDELGKLTASDPKNPGALSGDSSTRALKSKLANSVRDLPDGMSLASLGIKTDRNGKLSFSESDFNKALEKDPELLSKALMGDSGLLKKMISAVDPFTARDGVFKRNKDSIEKSQRRVEQRMEALDRKMDAAYKRYLNQFSLMSQMQQTMQGI</sequence>
<feature type="domain" description="Flagellar hook-associated protein 2 N-terminal" evidence="6">
    <location>
        <begin position="3"/>
        <end position="98"/>
    </location>
</feature>
<evidence type="ECO:0000256" key="1">
    <source>
        <dbReference type="ARBA" id="ARBA00009764"/>
    </source>
</evidence>
<dbReference type="Pfam" id="PF07195">
    <property type="entry name" value="FliD_C"/>
    <property type="match status" value="1"/>
</dbReference>
<evidence type="ECO:0000256" key="5">
    <source>
        <dbReference type="RuleBase" id="RU362066"/>
    </source>
</evidence>
<evidence type="ECO:0000256" key="4">
    <source>
        <dbReference type="ARBA" id="ARBA00023143"/>
    </source>
</evidence>
<accession>N9V7Y5</accession>
<evidence type="ECO:0000259" key="6">
    <source>
        <dbReference type="Pfam" id="PF02465"/>
    </source>
</evidence>
<dbReference type="GO" id="GO:0009421">
    <property type="term" value="C:bacterial-type flagellum filament cap"/>
    <property type="evidence" value="ECO:0007669"/>
    <property type="project" value="InterPro"/>
</dbReference>
<evidence type="ECO:0000313" key="9">
    <source>
        <dbReference type="Proteomes" id="UP000023775"/>
    </source>
</evidence>
<dbReference type="InterPro" id="IPR040026">
    <property type="entry name" value="FliD"/>
</dbReference>
<dbReference type="InterPro" id="IPR010809">
    <property type="entry name" value="FliD_C"/>
</dbReference>
<comment type="subunit">
    <text evidence="2 5">Homopentamer.</text>
</comment>
<dbReference type="AlphaFoldDB" id="N9V7Y5"/>
<dbReference type="InterPro" id="IPR003481">
    <property type="entry name" value="FliD_N"/>
</dbReference>
<dbReference type="GO" id="GO:0007155">
    <property type="term" value="P:cell adhesion"/>
    <property type="evidence" value="ECO:0007669"/>
    <property type="project" value="InterPro"/>
</dbReference>
<keyword evidence="5" id="KW-0964">Secreted</keyword>
<dbReference type="Proteomes" id="UP000023775">
    <property type="component" value="Unassembled WGS sequence"/>
</dbReference>
<comment type="function">
    <text evidence="5">Required for morphogenesis and for the elongation of the flagellar filament by facilitating polymerization of the flagellin monomers at the tip of growing filament. Forms a capping structure, which prevents flagellin subunits (transported through the central channel of the flagellum) from leaking out without polymerization at the distal end.</text>
</comment>
<organism evidence="8 9">
    <name type="scientific">Aeromonas diversa CDC 2478-85</name>
    <dbReference type="NCBI Taxonomy" id="1268237"/>
    <lineage>
        <taxon>Bacteria</taxon>
        <taxon>Pseudomonadati</taxon>
        <taxon>Pseudomonadota</taxon>
        <taxon>Gammaproteobacteria</taxon>
        <taxon>Aeromonadales</taxon>
        <taxon>Aeromonadaceae</taxon>
        <taxon>Aeromonas</taxon>
    </lineage>
</organism>
<feature type="domain" description="Flagellar hook-associated protein 2 C-terminal" evidence="7">
    <location>
        <begin position="206"/>
        <end position="426"/>
    </location>
</feature>
<dbReference type="GO" id="GO:0071973">
    <property type="term" value="P:bacterial-type flagellum-dependent cell motility"/>
    <property type="evidence" value="ECO:0007669"/>
    <property type="project" value="TreeGrafter"/>
</dbReference>
<evidence type="ECO:0000259" key="7">
    <source>
        <dbReference type="Pfam" id="PF07195"/>
    </source>
</evidence>
<gene>
    <name evidence="8" type="ORF">G114_13193</name>
</gene>
<name>N9V7Y5_9GAMM</name>
<comment type="similarity">
    <text evidence="1 5">Belongs to the FliD family.</text>
</comment>
<dbReference type="GO" id="GO:0009424">
    <property type="term" value="C:bacterial-type flagellum hook"/>
    <property type="evidence" value="ECO:0007669"/>
    <property type="project" value="UniProtKB-UniRule"/>
</dbReference>
<dbReference type="PATRIC" id="fig|1268237.3.peg.2597"/>
<keyword evidence="9" id="KW-1185">Reference proteome</keyword>
<comment type="subcellular location">
    <subcellularLocation>
        <location evidence="5">Secreted</location>
    </subcellularLocation>
    <subcellularLocation>
        <location evidence="5">Bacterial flagellum</location>
    </subcellularLocation>
</comment>
<proteinExistence type="inferred from homology"/>
<dbReference type="Pfam" id="PF02465">
    <property type="entry name" value="FliD_N"/>
    <property type="match status" value="1"/>
</dbReference>
<dbReference type="PANTHER" id="PTHR30288">
    <property type="entry name" value="FLAGELLAR CAP/ASSEMBLY PROTEIN FLID"/>
    <property type="match status" value="1"/>
</dbReference>